<dbReference type="SUPFAM" id="SSF52540">
    <property type="entry name" value="P-loop containing nucleoside triphosphate hydrolases"/>
    <property type="match status" value="1"/>
</dbReference>
<dbReference type="InterPro" id="IPR003593">
    <property type="entry name" value="AAA+_ATPase"/>
</dbReference>
<dbReference type="OrthoDB" id="9808272at2"/>
<dbReference type="GO" id="GO:0016887">
    <property type="term" value="F:ATP hydrolysis activity"/>
    <property type="evidence" value="ECO:0007669"/>
    <property type="project" value="TreeGrafter"/>
</dbReference>
<dbReference type="Gene3D" id="3.40.50.300">
    <property type="entry name" value="P-loop containing nucleotide triphosphate hydrolases"/>
    <property type="match status" value="1"/>
</dbReference>
<dbReference type="InterPro" id="IPR001482">
    <property type="entry name" value="T2SS/T4SS_dom"/>
</dbReference>
<dbReference type="EMBL" id="CP001708">
    <property type="protein sequence ID" value="ACV28629.1"/>
    <property type="molecule type" value="Genomic_DNA"/>
</dbReference>
<dbReference type="PANTHER" id="PTHR30258:SF1">
    <property type="entry name" value="PROTEIN TRANSPORT PROTEIN HOFB HOMOLOG"/>
    <property type="match status" value="1"/>
</dbReference>
<dbReference type="PROSITE" id="PS00662">
    <property type="entry name" value="T2SP_E"/>
    <property type="match status" value="1"/>
</dbReference>
<evidence type="ECO:0000256" key="1">
    <source>
        <dbReference type="ARBA" id="ARBA00006611"/>
    </source>
</evidence>
<feature type="domain" description="Bacterial type II secretion system protein E" evidence="4">
    <location>
        <begin position="210"/>
        <end position="224"/>
    </location>
</feature>
<dbReference type="HOGENOM" id="CLU_013446_2_2_9"/>
<evidence type="ECO:0000313" key="6">
    <source>
        <dbReference type="Proteomes" id="UP000002294"/>
    </source>
</evidence>
<dbReference type="Proteomes" id="UP000002294">
    <property type="component" value="Chromosome"/>
</dbReference>
<dbReference type="Gene3D" id="3.30.450.90">
    <property type="match status" value="1"/>
</dbReference>
<dbReference type="SMART" id="SM00382">
    <property type="entry name" value="AAA"/>
    <property type="match status" value="1"/>
</dbReference>
<proteinExistence type="inferred from homology"/>
<dbReference type="AlphaFoldDB" id="C7RGL8"/>
<sequence>MAEARVIGTNIDKFIKNLIKNAIKLRASDIHIEAFADYSKIRLRVDGELREYMRINLSQYEKLVSKIKLMAKMDISEKRRPQDANLRLKEFDGIDFRVSSLNTVNGEKIVLRILSIDEFKKTSRLLGFSDSSIGKIDQVLKKRSGMIIFTGPTGSGKSTSLYALLNKLNTGMENIISVEDPVEYKIEGINQVSVNEKIGLTFSKSLRSILRQDPDIIMIGEIRDGETAQIAIRAAITGHMVLTTLHTKDALSSIVRLKDLGLEDYLIRSALSLLASQRLVRKLCDCKKKDTMTDNEYEIVSQYQKIPRDKIIYRPNGCDKCQNGYLGREAVEEVILVDKELKEILREEGDSTSKVKEKLKKEGFKSMLENGIDKVLEGKTSFEEVLGALDVD</sequence>
<dbReference type="InterPro" id="IPR027417">
    <property type="entry name" value="P-loop_NTPase"/>
</dbReference>
<keyword evidence="6" id="KW-1185">Reference proteome</keyword>
<name>C7RGL8_ANAPD</name>
<accession>C7RGL8</accession>
<dbReference type="RefSeq" id="WP_015777540.1">
    <property type="nucleotide sequence ID" value="NC_013171.1"/>
</dbReference>
<dbReference type="eggNOG" id="COG2804">
    <property type="taxonomic scope" value="Bacteria"/>
</dbReference>
<dbReference type="GO" id="GO:0005524">
    <property type="term" value="F:ATP binding"/>
    <property type="evidence" value="ECO:0007669"/>
    <property type="project" value="UniProtKB-KW"/>
</dbReference>
<evidence type="ECO:0000256" key="3">
    <source>
        <dbReference type="ARBA" id="ARBA00022840"/>
    </source>
</evidence>
<dbReference type="Pfam" id="PF00437">
    <property type="entry name" value="T2SSE"/>
    <property type="match status" value="1"/>
</dbReference>
<dbReference type="STRING" id="525919.Apre_0585"/>
<evidence type="ECO:0000259" key="4">
    <source>
        <dbReference type="PROSITE" id="PS00662"/>
    </source>
</evidence>
<gene>
    <name evidence="5" type="ordered locus">Apre_0585</name>
</gene>
<dbReference type="GO" id="GO:0005886">
    <property type="term" value="C:plasma membrane"/>
    <property type="evidence" value="ECO:0007669"/>
    <property type="project" value="TreeGrafter"/>
</dbReference>
<reference evidence="5 6" key="1">
    <citation type="journal article" date="2009" name="Stand. Genomic Sci.">
        <title>Complete genome sequence of Anaerococcus prevotii type strain (PC1).</title>
        <authorList>
            <person name="Labutti K."/>
            <person name="Pukall R."/>
            <person name="Steenblock K."/>
            <person name="Glavina Del Rio T."/>
            <person name="Tice H."/>
            <person name="Copeland A."/>
            <person name="Cheng J.F."/>
            <person name="Lucas S."/>
            <person name="Chen F."/>
            <person name="Nolan M."/>
            <person name="Bruce D."/>
            <person name="Goodwin L."/>
            <person name="Pitluck S."/>
            <person name="Ivanova N."/>
            <person name="Mavromatis K."/>
            <person name="Ovchinnikova G."/>
            <person name="Pati A."/>
            <person name="Chen A."/>
            <person name="Palaniappan K."/>
            <person name="Land M."/>
            <person name="Hauser L."/>
            <person name="Chang Y.J."/>
            <person name="Jeffries C.D."/>
            <person name="Chain P."/>
            <person name="Saunders E."/>
            <person name="Brettin T."/>
            <person name="Detter J.C."/>
            <person name="Han C."/>
            <person name="Goker M."/>
            <person name="Bristow J."/>
            <person name="Eisen J.A."/>
            <person name="Markowitz V."/>
            <person name="Hugenholtz P."/>
            <person name="Kyrpides N.C."/>
            <person name="Klenk H.P."/>
            <person name="Lapidus A."/>
        </authorList>
    </citation>
    <scope>NUCLEOTIDE SEQUENCE [LARGE SCALE GENOMIC DNA]</scope>
    <source>
        <strain evidence="6">ATCC 9321 / DSM 20548 / JCM 6508 / NCTC 11806 / PC1</strain>
    </source>
</reference>
<dbReference type="PANTHER" id="PTHR30258">
    <property type="entry name" value="TYPE II SECRETION SYSTEM PROTEIN GSPE-RELATED"/>
    <property type="match status" value="1"/>
</dbReference>
<evidence type="ECO:0000313" key="5">
    <source>
        <dbReference type="EMBL" id="ACV28629.1"/>
    </source>
</evidence>
<keyword evidence="3" id="KW-0067">ATP-binding</keyword>
<organism evidence="5 6">
    <name type="scientific">Anaerococcus prevotii (strain ATCC 9321 / DSM 20548 / JCM 6508 / NCTC 11806 / PC1)</name>
    <name type="common">Peptostreptococcus prevotii</name>
    <name type="synonym">Peptococcus prevotii</name>
    <dbReference type="NCBI Taxonomy" id="525919"/>
    <lineage>
        <taxon>Bacteria</taxon>
        <taxon>Bacillati</taxon>
        <taxon>Bacillota</taxon>
        <taxon>Tissierellia</taxon>
        <taxon>Tissierellales</taxon>
        <taxon>Peptoniphilaceae</taxon>
        <taxon>Anaerococcus</taxon>
    </lineage>
</organism>
<evidence type="ECO:0000256" key="2">
    <source>
        <dbReference type="ARBA" id="ARBA00022741"/>
    </source>
</evidence>
<comment type="similarity">
    <text evidence="1">Belongs to the GSP E family.</text>
</comment>
<dbReference type="KEGG" id="apr:Apre_0585"/>
<protein>
    <submittedName>
        <fullName evidence="5">Type II secretion system protein E</fullName>
    </submittedName>
</protein>
<dbReference type="CDD" id="cd01129">
    <property type="entry name" value="PulE-GspE-like"/>
    <property type="match status" value="1"/>
</dbReference>
<keyword evidence="2" id="KW-0547">Nucleotide-binding</keyword>